<name>A0A2Z6E192_HYDTE</name>
<dbReference type="OrthoDB" id="5801306at2"/>
<dbReference type="SMR" id="A0A2Z6E192"/>
<keyword evidence="3" id="KW-1185">Reference proteome</keyword>
<dbReference type="InterPro" id="IPR049809">
    <property type="entry name" value="YehF/YfeS-like_WGR"/>
</dbReference>
<feature type="domain" description="WGR" evidence="1">
    <location>
        <begin position="13"/>
        <end position="73"/>
    </location>
</feature>
<evidence type="ECO:0000313" key="2">
    <source>
        <dbReference type="EMBL" id="BBD78418.1"/>
    </source>
</evidence>
<dbReference type="CDD" id="cd07996">
    <property type="entry name" value="WGR_MMR_like"/>
    <property type="match status" value="1"/>
</dbReference>
<organism evidence="2 3">
    <name type="scientific">Hydrogenophilus thermoluteolus</name>
    <name type="common">Pseudomonas hydrogenothermophila</name>
    <dbReference type="NCBI Taxonomy" id="297"/>
    <lineage>
        <taxon>Bacteria</taxon>
        <taxon>Pseudomonadati</taxon>
        <taxon>Pseudomonadota</taxon>
        <taxon>Hydrogenophilia</taxon>
        <taxon>Hydrogenophilales</taxon>
        <taxon>Hydrogenophilaceae</taxon>
        <taxon>Hydrogenophilus</taxon>
    </lineage>
</organism>
<keyword evidence="2" id="KW-0614">Plasmid</keyword>
<reference evidence="2 3" key="1">
    <citation type="submission" date="2018-04" db="EMBL/GenBank/DDBJ databases">
        <title>Complete genome sequence of Hydrogenophilus thermoluteolus TH-1.</title>
        <authorList>
            <person name="Arai H."/>
        </authorList>
    </citation>
    <scope>NUCLEOTIDE SEQUENCE [LARGE SCALE GENOMIC DNA]</scope>
    <source>
        <strain evidence="2 3">TH-1</strain>
        <plasmid evidence="3">pth1 dna</plasmid>
    </source>
</reference>
<dbReference type="RefSeq" id="WP_119336251.1">
    <property type="nucleotide sequence ID" value="NZ_AP018559.1"/>
</dbReference>
<sequence length="76" mass="9014">MPERAHYFWVHPEKQRWYAVRVTRDLFGAWLVVRAWGSLRNRLGGERCDVVASPAAAAKRLRTIARQRQRHGYLLR</sequence>
<protein>
    <recommendedName>
        <fullName evidence="1">WGR domain-containing protein</fullName>
    </recommendedName>
</protein>
<dbReference type="SUPFAM" id="SSF142921">
    <property type="entry name" value="WGR domain-like"/>
    <property type="match status" value="1"/>
</dbReference>
<accession>A0A2Z6E192</accession>
<proteinExistence type="predicted"/>
<dbReference type="InterPro" id="IPR036930">
    <property type="entry name" value="WGR_dom_sf"/>
</dbReference>
<evidence type="ECO:0000313" key="3">
    <source>
        <dbReference type="Proteomes" id="UP000262004"/>
    </source>
</evidence>
<dbReference type="EMBL" id="AP018559">
    <property type="protein sequence ID" value="BBD78418.1"/>
    <property type="molecule type" value="Genomic_DNA"/>
</dbReference>
<dbReference type="Proteomes" id="UP000262004">
    <property type="component" value="Plasmid pTH1"/>
</dbReference>
<evidence type="ECO:0000259" key="1">
    <source>
        <dbReference type="Pfam" id="PF05406"/>
    </source>
</evidence>
<gene>
    <name evidence="2" type="ORF">HPTL_P073</name>
</gene>
<dbReference type="Pfam" id="PF05406">
    <property type="entry name" value="WGR"/>
    <property type="match status" value="1"/>
</dbReference>
<dbReference type="KEGG" id="htl:HPTL_P073"/>
<dbReference type="AlphaFoldDB" id="A0A2Z6E192"/>
<dbReference type="InterPro" id="IPR008893">
    <property type="entry name" value="WGR_domain"/>
</dbReference>
<geneLocation type="plasmid" evidence="3">
    <name>pth1 dna</name>
</geneLocation>